<evidence type="ECO:0000259" key="1">
    <source>
        <dbReference type="PROSITE" id="PS51186"/>
    </source>
</evidence>
<dbReference type="GO" id="GO:0008999">
    <property type="term" value="F:protein-N-terminal-alanine acetyltransferase activity"/>
    <property type="evidence" value="ECO:0007669"/>
    <property type="project" value="TreeGrafter"/>
</dbReference>
<dbReference type="RefSeq" id="WP_098243295.1">
    <property type="nucleotide sequence ID" value="NZ_CP022685.1"/>
</dbReference>
<proteinExistence type="predicted"/>
<reference evidence="2 3" key="1">
    <citation type="submission" date="2017-08" db="EMBL/GenBank/DDBJ databases">
        <title>Complete Genome Sequence of Streptomyces formicae KY5, the formicamycin producer.</title>
        <authorList>
            <person name="Holmes N.A."/>
            <person name="Devine R."/>
            <person name="Qin Z."/>
            <person name="Seipke R.F."/>
            <person name="Wilkinson B."/>
            <person name="Hutchings M.I."/>
        </authorList>
    </citation>
    <scope>NUCLEOTIDE SEQUENCE [LARGE SCALE GENOMIC DNA]</scope>
    <source>
        <strain evidence="2 3">KY5</strain>
    </source>
</reference>
<dbReference type="Gene3D" id="3.40.630.30">
    <property type="match status" value="1"/>
</dbReference>
<organism evidence="2 3">
    <name type="scientific">Streptomyces formicae</name>
    <dbReference type="NCBI Taxonomy" id="1616117"/>
    <lineage>
        <taxon>Bacteria</taxon>
        <taxon>Bacillati</taxon>
        <taxon>Actinomycetota</taxon>
        <taxon>Actinomycetes</taxon>
        <taxon>Kitasatosporales</taxon>
        <taxon>Streptomycetaceae</taxon>
        <taxon>Streptomyces</taxon>
    </lineage>
</organism>
<dbReference type="Proteomes" id="UP000221011">
    <property type="component" value="Chromosome"/>
</dbReference>
<keyword evidence="3" id="KW-1185">Reference proteome</keyword>
<feature type="domain" description="N-acetyltransferase" evidence="1">
    <location>
        <begin position="204"/>
        <end position="358"/>
    </location>
</feature>
<dbReference type="InterPro" id="IPR016181">
    <property type="entry name" value="Acyl_CoA_acyltransferase"/>
</dbReference>
<evidence type="ECO:0000313" key="3">
    <source>
        <dbReference type="Proteomes" id="UP000221011"/>
    </source>
</evidence>
<gene>
    <name evidence="2" type="ORF">KY5_3653</name>
</gene>
<evidence type="ECO:0000313" key="2">
    <source>
        <dbReference type="EMBL" id="ATL28671.1"/>
    </source>
</evidence>
<protein>
    <recommendedName>
        <fullName evidence="1">N-acetyltransferase domain-containing protein</fullName>
    </recommendedName>
</protein>
<dbReference type="EMBL" id="CP022685">
    <property type="protein sequence ID" value="ATL28671.1"/>
    <property type="molecule type" value="Genomic_DNA"/>
</dbReference>
<dbReference type="InterPro" id="IPR000182">
    <property type="entry name" value="GNAT_dom"/>
</dbReference>
<accession>A0A291QAF4</accession>
<sequence>MLLMGGDRIDEAVAYAAKTLRTAKDRDWSGSAGGLDWDCLATAEHIAGCLVGYAGQLTGRSASGYVPFDIAFDEGTDPDGAIRVIEASGGILSSVVRTTAPGVRAYHPYPHGSADAAGFAAMGVAEVLLHTYDIARTLGIDAEPPAELCEAVLAHLFPHLPPAPAGQTHWAALLWATGRGTLPGRDPVGRWRWHNTLTIPAGPVTLTEVTPAAAADLASGGAGGFTWIEGGPFDGTRVAAEMVTKAYASGVHRPAWGMYALVRAEDGLAVGGMGFHGAPDEEGCVEVGYDLAIAARGRGYATEALRSLSQWALARPEVTSLLARTDPTNAPSQSVLTRNGWTRLPDRDSTHAYGLRRA</sequence>
<dbReference type="GO" id="GO:1990189">
    <property type="term" value="F:protein N-terminal-serine acetyltransferase activity"/>
    <property type="evidence" value="ECO:0007669"/>
    <property type="project" value="TreeGrafter"/>
</dbReference>
<dbReference type="PROSITE" id="PS51186">
    <property type="entry name" value="GNAT"/>
    <property type="match status" value="1"/>
</dbReference>
<dbReference type="KEGG" id="sfk:KY5_3653"/>
<dbReference type="GO" id="GO:0005737">
    <property type="term" value="C:cytoplasm"/>
    <property type="evidence" value="ECO:0007669"/>
    <property type="project" value="TreeGrafter"/>
</dbReference>
<dbReference type="SUPFAM" id="SSF55729">
    <property type="entry name" value="Acyl-CoA N-acyltransferases (Nat)"/>
    <property type="match status" value="1"/>
</dbReference>
<dbReference type="InterPro" id="IPR051908">
    <property type="entry name" value="Ribosomal_N-acetyltransferase"/>
</dbReference>
<dbReference type="PANTHER" id="PTHR43441:SF6">
    <property type="entry name" value="N-ACETYLTRANSFERASE DOMAIN-CONTAINING PROTEIN"/>
    <property type="match status" value="1"/>
</dbReference>
<dbReference type="AlphaFoldDB" id="A0A291QAF4"/>
<dbReference type="PANTHER" id="PTHR43441">
    <property type="entry name" value="RIBOSOMAL-PROTEIN-SERINE ACETYLTRANSFERASE"/>
    <property type="match status" value="1"/>
</dbReference>
<name>A0A291QAF4_9ACTN</name>
<dbReference type="Pfam" id="PF13302">
    <property type="entry name" value="Acetyltransf_3"/>
    <property type="match status" value="1"/>
</dbReference>